<reference evidence="8 9" key="1">
    <citation type="submission" date="2023-08" db="EMBL/GenBank/DDBJ databases">
        <title>Black Yeasts Isolated from many extreme environments.</title>
        <authorList>
            <person name="Coleine C."/>
            <person name="Stajich J.E."/>
            <person name="Selbmann L."/>
        </authorList>
    </citation>
    <scope>NUCLEOTIDE SEQUENCE [LARGE SCALE GENOMIC DNA]</scope>
    <source>
        <strain evidence="8 9">CCFEE 5386</strain>
    </source>
</reference>
<dbReference type="InterPro" id="IPR001623">
    <property type="entry name" value="DnaJ_domain"/>
</dbReference>
<dbReference type="PANTHER" id="PTHR14021:SF15">
    <property type="entry name" value="IRON-SULFUR CLUSTER CO-CHAPERONE PROTEIN HSCB"/>
    <property type="match status" value="1"/>
</dbReference>
<dbReference type="SUPFAM" id="SSF47144">
    <property type="entry name" value="HSC20 (HSCB), C-terminal oligomerisation domain"/>
    <property type="match status" value="1"/>
</dbReference>
<feature type="compositionally biased region" description="Low complexity" evidence="5">
    <location>
        <begin position="285"/>
        <end position="314"/>
    </location>
</feature>
<dbReference type="InterPro" id="IPR036869">
    <property type="entry name" value="J_dom_sf"/>
</dbReference>
<evidence type="ECO:0000313" key="9">
    <source>
        <dbReference type="Proteomes" id="UP001308179"/>
    </source>
</evidence>
<dbReference type="NCBIfam" id="NF004064">
    <property type="entry name" value="PRK05578.1"/>
    <property type="match status" value="1"/>
</dbReference>
<dbReference type="Gene3D" id="3.40.140.10">
    <property type="entry name" value="Cytidine Deaminase, domain 2"/>
    <property type="match status" value="1"/>
</dbReference>
<dbReference type="PROSITE" id="PS00903">
    <property type="entry name" value="CYT_DCMP_DEAMINASES_1"/>
    <property type="match status" value="1"/>
</dbReference>
<dbReference type="InterPro" id="IPR002125">
    <property type="entry name" value="CMP_dCMP_dom"/>
</dbReference>
<dbReference type="CDD" id="cd01283">
    <property type="entry name" value="cytidine_deaminase"/>
    <property type="match status" value="1"/>
</dbReference>
<proteinExistence type="inferred from homology"/>
<keyword evidence="3" id="KW-0862">Zinc</keyword>
<dbReference type="PANTHER" id="PTHR14021">
    <property type="entry name" value="IRON-SULFUR CLUSTER CO-CHAPERONE PROTEIN HSCB"/>
    <property type="match status" value="1"/>
</dbReference>
<protein>
    <submittedName>
        <fullName evidence="8">Molecular chaperone</fullName>
    </submittedName>
</protein>
<evidence type="ECO:0000313" key="8">
    <source>
        <dbReference type="EMBL" id="KAK5146182.1"/>
    </source>
</evidence>
<evidence type="ECO:0000256" key="2">
    <source>
        <dbReference type="ARBA" id="ARBA00022723"/>
    </source>
</evidence>
<dbReference type="Pfam" id="PF07743">
    <property type="entry name" value="HSCB_C"/>
    <property type="match status" value="1"/>
</dbReference>
<dbReference type="InterPro" id="IPR009073">
    <property type="entry name" value="HscB_oligo_C"/>
</dbReference>
<dbReference type="SUPFAM" id="SSF53927">
    <property type="entry name" value="Cytidine deaminase-like"/>
    <property type="match status" value="1"/>
</dbReference>
<organism evidence="8 9">
    <name type="scientific">Rachicladosporium monterosium</name>
    <dbReference type="NCBI Taxonomy" id="1507873"/>
    <lineage>
        <taxon>Eukaryota</taxon>
        <taxon>Fungi</taxon>
        <taxon>Dikarya</taxon>
        <taxon>Ascomycota</taxon>
        <taxon>Pezizomycotina</taxon>
        <taxon>Dothideomycetes</taxon>
        <taxon>Dothideomycetidae</taxon>
        <taxon>Cladosporiales</taxon>
        <taxon>Cladosporiaceae</taxon>
        <taxon>Rachicladosporium</taxon>
    </lineage>
</organism>
<dbReference type="Gene3D" id="1.20.1280.20">
    <property type="entry name" value="HscB, C-terminal domain"/>
    <property type="match status" value="1"/>
</dbReference>
<evidence type="ECO:0000256" key="3">
    <source>
        <dbReference type="ARBA" id="ARBA00022833"/>
    </source>
</evidence>
<dbReference type="PROSITE" id="PS51747">
    <property type="entry name" value="CYT_DCMP_DEAMINASES_2"/>
    <property type="match status" value="1"/>
</dbReference>
<keyword evidence="2" id="KW-0479">Metal-binding</keyword>
<evidence type="ECO:0000259" key="6">
    <source>
        <dbReference type="PROSITE" id="PS50076"/>
    </source>
</evidence>
<evidence type="ECO:0000259" key="7">
    <source>
        <dbReference type="PROSITE" id="PS51747"/>
    </source>
</evidence>
<name>A0ABR0LB89_9PEZI</name>
<dbReference type="InterPro" id="IPR036386">
    <property type="entry name" value="HscB_C_sf"/>
</dbReference>
<dbReference type="Proteomes" id="UP001308179">
    <property type="component" value="Unassembled WGS sequence"/>
</dbReference>
<dbReference type="InterPro" id="IPR016193">
    <property type="entry name" value="Cytidine_deaminase-like"/>
</dbReference>
<accession>A0ABR0LB89</accession>
<dbReference type="SUPFAM" id="SSF46565">
    <property type="entry name" value="Chaperone J-domain"/>
    <property type="match status" value="1"/>
</dbReference>
<comment type="caution">
    <text evidence="8">The sequence shown here is derived from an EMBL/GenBank/DDBJ whole genome shotgun (WGS) entry which is preliminary data.</text>
</comment>
<feature type="domain" description="CMP/dCMP-type deaminase" evidence="7">
    <location>
        <begin position="135"/>
        <end position="269"/>
    </location>
</feature>
<feature type="domain" description="J" evidence="6">
    <location>
        <begin position="321"/>
        <end position="398"/>
    </location>
</feature>
<dbReference type="InterPro" id="IPR004640">
    <property type="entry name" value="HscB"/>
</dbReference>
<dbReference type="Pfam" id="PF00383">
    <property type="entry name" value="dCMP_cyt_deam_1"/>
    <property type="match status" value="1"/>
</dbReference>
<dbReference type="EMBL" id="JAVRRR010000103">
    <property type="protein sequence ID" value="KAK5146182.1"/>
    <property type="molecule type" value="Genomic_DNA"/>
</dbReference>
<dbReference type="PROSITE" id="PS50076">
    <property type="entry name" value="DNAJ_2"/>
    <property type="match status" value="1"/>
</dbReference>
<comment type="similarity">
    <text evidence="1">Belongs to the HscB family.</text>
</comment>
<keyword evidence="4" id="KW-0143">Chaperone</keyword>
<dbReference type="Pfam" id="PF00226">
    <property type="entry name" value="DnaJ"/>
    <property type="match status" value="1"/>
</dbReference>
<evidence type="ECO:0000256" key="4">
    <source>
        <dbReference type="ARBA" id="ARBA00023186"/>
    </source>
</evidence>
<dbReference type="Gene3D" id="1.10.287.110">
    <property type="entry name" value="DnaJ domain"/>
    <property type="match status" value="1"/>
</dbReference>
<evidence type="ECO:0000256" key="5">
    <source>
        <dbReference type="SAM" id="MobiDB-lite"/>
    </source>
</evidence>
<sequence>MADQSLYTKLTSTAKNFVLALSPKEPGSNQSDDDRFLSHIAPNYTHSWGHKFFVGTSPGVQGSVDGPEFLSRMNKLAGKMQTWYIEITETCVDVEKKSAALKADFYMTIAGHEPVLNEIVWWLKMDGSGEKVVDSCEYIDPVASSHMIEQMKGPYSHFRVGCSILLANGSFVQGANVENAAYPVTTCAERVAMATAVVQGAKKGDIRAVAVATDISPPASPCGMCRQFLREFCELNMPIFMFDKDAKSTSAARALKGEDALVYNRTIPYICAACRRTAATPPSQIPITTQRRPLTTTPIPRQPPTQATTADPSQPAVPPPTPYDLFPQTFPAGPPPASPFTPDLKRLRKEFLQLQAKAHPDLQPATQKRHAEALSSLINDAYRTLQDPLKRAQYLLLQQGLDVEDEGSKISGGELLMEVMEAREAVEEAESEAEVGVLRKENGERIAGSVGVLEGAFGKGEWEVAAREAVRLRYWINIEESIRGWEKGKGGGAVHH</sequence>
<dbReference type="InterPro" id="IPR016192">
    <property type="entry name" value="APOBEC/CMP_deaminase_Zn-bd"/>
</dbReference>
<dbReference type="CDD" id="cd06257">
    <property type="entry name" value="DnaJ"/>
    <property type="match status" value="1"/>
</dbReference>
<gene>
    <name evidence="8" type="primary">JAC1</name>
    <name evidence="8" type="ORF">LTR32_002193</name>
</gene>
<dbReference type="SMART" id="SM00271">
    <property type="entry name" value="DnaJ"/>
    <property type="match status" value="1"/>
</dbReference>
<keyword evidence="9" id="KW-1185">Reference proteome</keyword>
<feature type="region of interest" description="Disordered" evidence="5">
    <location>
        <begin position="282"/>
        <end position="335"/>
    </location>
</feature>
<evidence type="ECO:0000256" key="1">
    <source>
        <dbReference type="ARBA" id="ARBA00010476"/>
    </source>
</evidence>
<dbReference type="NCBIfam" id="TIGR00714">
    <property type="entry name" value="hscB"/>
    <property type="match status" value="1"/>
</dbReference>